<keyword evidence="3" id="KW-1185">Reference proteome</keyword>
<dbReference type="InterPro" id="IPR024079">
    <property type="entry name" value="MetalloPept_cat_dom_sf"/>
</dbReference>
<organism evidence="2 3">
    <name type="scientific">Penicillium angulare</name>
    <dbReference type="NCBI Taxonomy" id="116970"/>
    <lineage>
        <taxon>Eukaryota</taxon>
        <taxon>Fungi</taxon>
        <taxon>Dikarya</taxon>
        <taxon>Ascomycota</taxon>
        <taxon>Pezizomycotina</taxon>
        <taxon>Eurotiomycetes</taxon>
        <taxon>Eurotiomycetidae</taxon>
        <taxon>Eurotiales</taxon>
        <taxon>Aspergillaceae</taxon>
        <taxon>Penicillium</taxon>
    </lineage>
</organism>
<feature type="signal peptide" evidence="1">
    <location>
        <begin position="1"/>
        <end position="23"/>
    </location>
</feature>
<accession>A0A9W9F775</accession>
<evidence type="ECO:0000313" key="3">
    <source>
        <dbReference type="Proteomes" id="UP001149165"/>
    </source>
</evidence>
<dbReference type="SUPFAM" id="SSF55486">
    <property type="entry name" value="Metalloproteases ('zincins'), catalytic domain"/>
    <property type="match status" value="1"/>
</dbReference>
<evidence type="ECO:0008006" key="4">
    <source>
        <dbReference type="Google" id="ProtNLM"/>
    </source>
</evidence>
<dbReference type="OrthoDB" id="5198706at2759"/>
<evidence type="ECO:0000256" key="1">
    <source>
        <dbReference type="SAM" id="SignalP"/>
    </source>
</evidence>
<protein>
    <recommendedName>
        <fullName evidence="4">Lysine-specific metallo-endopeptidase domain-containing protein</fullName>
    </recommendedName>
</protein>
<gene>
    <name evidence="2" type="ORF">N7456_010672</name>
</gene>
<name>A0A9W9F775_9EURO</name>
<reference evidence="2" key="2">
    <citation type="journal article" date="2023" name="IMA Fungus">
        <title>Comparative genomic study of the Penicillium genus elucidates a diverse pangenome and 15 lateral gene transfer events.</title>
        <authorList>
            <person name="Petersen C."/>
            <person name="Sorensen T."/>
            <person name="Nielsen M.R."/>
            <person name="Sondergaard T.E."/>
            <person name="Sorensen J.L."/>
            <person name="Fitzpatrick D.A."/>
            <person name="Frisvad J.C."/>
            <person name="Nielsen K.L."/>
        </authorList>
    </citation>
    <scope>NUCLEOTIDE SEQUENCE</scope>
    <source>
        <strain evidence="2">IBT 30069</strain>
    </source>
</reference>
<dbReference type="Gene3D" id="3.40.390.10">
    <property type="entry name" value="Collagenase (Catalytic Domain)"/>
    <property type="match status" value="1"/>
</dbReference>
<dbReference type="GO" id="GO:0008237">
    <property type="term" value="F:metallopeptidase activity"/>
    <property type="evidence" value="ECO:0007669"/>
    <property type="project" value="InterPro"/>
</dbReference>
<dbReference type="Proteomes" id="UP001149165">
    <property type="component" value="Unassembled WGS sequence"/>
</dbReference>
<reference evidence="2" key="1">
    <citation type="submission" date="2022-11" db="EMBL/GenBank/DDBJ databases">
        <authorList>
            <person name="Petersen C."/>
        </authorList>
    </citation>
    <scope>NUCLEOTIDE SEQUENCE</scope>
    <source>
        <strain evidence="2">IBT 30069</strain>
    </source>
</reference>
<comment type="caution">
    <text evidence="2">The sequence shown here is derived from an EMBL/GenBank/DDBJ whole genome shotgun (WGS) entry which is preliminary data.</text>
</comment>
<feature type="chain" id="PRO_5040914350" description="Lysine-specific metallo-endopeptidase domain-containing protein" evidence="1">
    <location>
        <begin position="24"/>
        <end position="377"/>
    </location>
</feature>
<keyword evidence="1" id="KW-0732">Signal</keyword>
<proteinExistence type="predicted"/>
<dbReference type="EMBL" id="JAPQKH010000006">
    <property type="protein sequence ID" value="KAJ5094811.1"/>
    <property type="molecule type" value="Genomic_DNA"/>
</dbReference>
<evidence type="ECO:0000313" key="2">
    <source>
        <dbReference type="EMBL" id="KAJ5094811.1"/>
    </source>
</evidence>
<sequence>MRLSSLLQAVGAIAILNIGVVAAVPSGHSNRYSHHHHDHSHDYGNSTLTKRTQAYFCDHASSVLTASIEEIKAMLTTTISRTTALEAFVRNPPAHILQHEQLLQSTFYTFEAIFGKLEYGVQSGKAADSISRVQRILAIATNMKTGLEGIVNNNDLEIYCSDAWLVREDRDGDIDMTNSYLYWDNRDTRTEAYAENFGTVHGACRDAATHYAWVNPSLSTSKTTSGRTNVMTLCQDNVAEWITRYNNKETIEQFSKQTLSGRNPQVSIDSFQGETMSTAMMHEFTHASAIVGTPYLIDEPCTLNDGSTVKAYGWFCISQLGQNAPAQAINNADSFSVYATAMYLSLDDWAYGYPREIPSVTNPLNTGIAALMSHTGP</sequence>
<dbReference type="AlphaFoldDB" id="A0A9W9F775"/>